<dbReference type="PANTHER" id="PTHR33376:SF5">
    <property type="entry name" value="EXTRACYTOPLASMIC SOLUTE RECEPTOR PROTEIN"/>
    <property type="match status" value="1"/>
</dbReference>
<dbReference type="PANTHER" id="PTHR33376">
    <property type="match status" value="1"/>
</dbReference>
<dbReference type="InterPro" id="IPR018389">
    <property type="entry name" value="DctP_fam"/>
</dbReference>
<dbReference type="NCBIfam" id="NF037995">
    <property type="entry name" value="TRAP_S1"/>
    <property type="match status" value="1"/>
</dbReference>
<dbReference type="Gene3D" id="3.40.190.170">
    <property type="entry name" value="Bacterial extracellular solute-binding protein, family 7"/>
    <property type="match status" value="1"/>
</dbReference>
<evidence type="ECO:0000313" key="2">
    <source>
        <dbReference type="EMBL" id="MVA96950.1"/>
    </source>
</evidence>
<name>A0A844QG17_9HYPH</name>
<dbReference type="EMBL" id="WPHG01000001">
    <property type="protein sequence ID" value="MVA96950.1"/>
    <property type="molecule type" value="Genomic_DNA"/>
</dbReference>
<dbReference type="RefSeq" id="WP_156711838.1">
    <property type="nucleotide sequence ID" value="NZ_WPHG01000001.1"/>
</dbReference>
<reference evidence="2 3" key="1">
    <citation type="submission" date="2019-12" db="EMBL/GenBank/DDBJ databases">
        <title>Nitratireductor arenosus sp. nov., Isolated from sea sand, Jeju island, South Korea.</title>
        <authorList>
            <person name="Kim W."/>
        </authorList>
    </citation>
    <scope>NUCLEOTIDE SEQUENCE [LARGE SCALE GENOMIC DNA]</scope>
    <source>
        <strain evidence="2 3">CAU 1489</strain>
    </source>
</reference>
<accession>A0A844QG17</accession>
<evidence type="ECO:0000313" key="3">
    <source>
        <dbReference type="Proteomes" id="UP000463224"/>
    </source>
</evidence>
<dbReference type="Pfam" id="PF03480">
    <property type="entry name" value="DctP"/>
    <property type="match status" value="1"/>
</dbReference>
<evidence type="ECO:0000256" key="1">
    <source>
        <dbReference type="ARBA" id="ARBA00022729"/>
    </source>
</evidence>
<protein>
    <recommendedName>
        <fullName evidence="4">TRAP-type C4-dicarboxylate transport system, substrate-binding protein</fullName>
    </recommendedName>
</protein>
<gene>
    <name evidence="2" type="ORF">GN330_06755</name>
</gene>
<proteinExistence type="predicted"/>
<organism evidence="2 3">
    <name type="scientific">Nitratireductor arenosus</name>
    <dbReference type="NCBI Taxonomy" id="2682096"/>
    <lineage>
        <taxon>Bacteria</taxon>
        <taxon>Pseudomonadati</taxon>
        <taxon>Pseudomonadota</taxon>
        <taxon>Alphaproteobacteria</taxon>
        <taxon>Hyphomicrobiales</taxon>
        <taxon>Phyllobacteriaceae</taxon>
        <taxon>Nitratireductor</taxon>
    </lineage>
</organism>
<dbReference type="GO" id="GO:0055085">
    <property type="term" value="P:transmembrane transport"/>
    <property type="evidence" value="ECO:0007669"/>
    <property type="project" value="InterPro"/>
</dbReference>
<keyword evidence="1" id="KW-0732">Signal</keyword>
<dbReference type="AlphaFoldDB" id="A0A844QG17"/>
<sequence>MRGIYLTIKSLAAASVVLAGIGYANAEEIVLKALTFSQPSKVEDSVAVFNAWIDKVNTKAEGKLRIEILGGPEVFPVGDQVNAVGKGLADITMTFTAHAALVPEIDTLGLSGITPAQERADGYLELLDEAHKKINIKVIGRTATNSGFYIFSKTPIEKLADFEGMKIRSHSGYESFFNKLGANPVGMNISEIYGGLERGVVSAAPYNIFVYDLGLHEVTDYGLADAFWPSHTTITLMNLKKFESLTPELQSVLIDAQIEIEAEMADIVARMAGEERKRLEDAGMTFTHLPPEEAERFRRMAADSRFEFLDDVLGADRVAEIKALILRQ</sequence>
<keyword evidence="3" id="KW-1185">Reference proteome</keyword>
<comment type="caution">
    <text evidence="2">The sequence shown here is derived from an EMBL/GenBank/DDBJ whole genome shotgun (WGS) entry which is preliminary data.</text>
</comment>
<dbReference type="Proteomes" id="UP000463224">
    <property type="component" value="Unassembled WGS sequence"/>
</dbReference>
<dbReference type="InterPro" id="IPR038404">
    <property type="entry name" value="TRAP_DctP_sf"/>
</dbReference>
<evidence type="ECO:0008006" key="4">
    <source>
        <dbReference type="Google" id="ProtNLM"/>
    </source>
</evidence>